<dbReference type="SUPFAM" id="SSF56214">
    <property type="entry name" value="4'-phosphopantetheinyl transferase"/>
    <property type="match status" value="2"/>
</dbReference>
<dbReference type="EMBL" id="BMMS01000012">
    <property type="protein sequence ID" value="GGO89027.1"/>
    <property type="molecule type" value="Genomic_DNA"/>
</dbReference>
<evidence type="ECO:0000256" key="2">
    <source>
        <dbReference type="ARBA" id="ARBA00022679"/>
    </source>
</evidence>
<dbReference type="Pfam" id="PF01648">
    <property type="entry name" value="ACPS"/>
    <property type="match status" value="1"/>
</dbReference>
<dbReference type="GO" id="GO:0019878">
    <property type="term" value="P:lysine biosynthetic process via aminoadipic acid"/>
    <property type="evidence" value="ECO:0007669"/>
    <property type="project" value="TreeGrafter"/>
</dbReference>
<dbReference type="InterPro" id="IPR037143">
    <property type="entry name" value="4-PPantetheinyl_Trfase_dom_sf"/>
</dbReference>
<sequence length="244" mass="26629">MVYARPQGWLPPDPDDRRLRPMLGRDWDRYQRMSHPQVRGRFVASRLLLKYSACAVIHASPQDVELAYKPGGRPYLRGLDQIDISLSHTEGLLLVGLTRRGMIGVDAELADRQMLSAGVAKQVCTGAETRMLDEVPEDGRNAALVRLWTLKEAYSKAIGQGLRFPFSQFGFGPGDRPVTVQRPNGSPGTGEEWSFGTYTVDTAYTVSVALQDAGFGDTDDTAAETMLDEGLLDALIETAAGVAA</sequence>
<comment type="similarity">
    <text evidence="1">Belongs to the P-Pant transferase superfamily. Gsp/Sfp/HetI/AcpT family.</text>
</comment>
<organism evidence="4 5">
    <name type="scientific">Wenjunlia tyrosinilytica</name>
    <dbReference type="NCBI Taxonomy" id="1544741"/>
    <lineage>
        <taxon>Bacteria</taxon>
        <taxon>Bacillati</taxon>
        <taxon>Actinomycetota</taxon>
        <taxon>Actinomycetes</taxon>
        <taxon>Kitasatosporales</taxon>
        <taxon>Streptomycetaceae</taxon>
        <taxon>Wenjunlia</taxon>
    </lineage>
</organism>
<dbReference type="InterPro" id="IPR008278">
    <property type="entry name" value="4-PPantetheinyl_Trfase_dom"/>
</dbReference>
<keyword evidence="5" id="KW-1185">Reference proteome</keyword>
<evidence type="ECO:0000313" key="5">
    <source>
        <dbReference type="Proteomes" id="UP000641932"/>
    </source>
</evidence>
<reference evidence="4" key="2">
    <citation type="submission" date="2020-09" db="EMBL/GenBank/DDBJ databases">
        <authorList>
            <person name="Sun Q."/>
            <person name="Zhou Y."/>
        </authorList>
    </citation>
    <scope>NUCLEOTIDE SEQUENCE</scope>
    <source>
        <strain evidence="4">CGMCC 4.7201</strain>
    </source>
</reference>
<dbReference type="PANTHER" id="PTHR12215:SF10">
    <property type="entry name" value="L-AMINOADIPATE-SEMIALDEHYDE DEHYDROGENASE-PHOSPHOPANTETHEINYL TRANSFERASE"/>
    <property type="match status" value="1"/>
</dbReference>
<evidence type="ECO:0000313" key="4">
    <source>
        <dbReference type="EMBL" id="GGO89027.1"/>
    </source>
</evidence>
<name>A0A918DXC8_9ACTN</name>
<dbReference type="AlphaFoldDB" id="A0A918DXC8"/>
<accession>A0A918DXC8</accession>
<dbReference type="GO" id="GO:0005829">
    <property type="term" value="C:cytosol"/>
    <property type="evidence" value="ECO:0007669"/>
    <property type="project" value="TreeGrafter"/>
</dbReference>
<dbReference type="Proteomes" id="UP000641932">
    <property type="component" value="Unassembled WGS sequence"/>
</dbReference>
<dbReference type="GO" id="GO:0000287">
    <property type="term" value="F:magnesium ion binding"/>
    <property type="evidence" value="ECO:0007669"/>
    <property type="project" value="InterPro"/>
</dbReference>
<dbReference type="Gene3D" id="3.90.470.20">
    <property type="entry name" value="4'-phosphopantetheinyl transferase domain"/>
    <property type="match status" value="2"/>
</dbReference>
<evidence type="ECO:0000256" key="1">
    <source>
        <dbReference type="ARBA" id="ARBA00010990"/>
    </source>
</evidence>
<keyword evidence="2" id="KW-0808">Transferase</keyword>
<protein>
    <recommendedName>
        <fullName evidence="3">4'-phosphopantetheinyl transferase domain-containing protein</fullName>
    </recommendedName>
</protein>
<comment type="caution">
    <text evidence="4">The sequence shown here is derived from an EMBL/GenBank/DDBJ whole genome shotgun (WGS) entry which is preliminary data.</text>
</comment>
<proteinExistence type="inferred from homology"/>
<dbReference type="PANTHER" id="PTHR12215">
    <property type="entry name" value="PHOSPHOPANTETHEINE TRANSFERASE"/>
    <property type="match status" value="1"/>
</dbReference>
<reference evidence="4" key="1">
    <citation type="journal article" date="2014" name="Int. J. Syst. Evol. Microbiol.">
        <title>Complete genome sequence of Corynebacterium casei LMG S-19264T (=DSM 44701T), isolated from a smear-ripened cheese.</title>
        <authorList>
            <consortium name="US DOE Joint Genome Institute (JGI-PGF)"/>
            <person name="Walter F."/>
            <person name="Albersmeier A."/>
            <person name="Kalinowski J."/>
            <person name="Ruckert C."/>
        </authorList>
    </citation>
    <scope>NUCLEOTIDE SEQUENCE</scope>
    <source>
        <strain evidence="4">CGMCC 4.7201</strain>
    </source>
</reference>
<gene>
    <name evidence="4" type="ORF">GCM10012280_31210</name>
</gene>
<evidence type="ECO:0000259" key="3">
    <source>
        <dbReference type="Pfam" id="PF01648"/>
    </source>
</evidence>
<dbReference type="InterPro" id="IPR050559">
    <property type="entry name" value="P-Pant_transferase_sf"/>
</dbReference>
<feature type="domain" description="4'-phosphopantetheinyl transferase" evidence="3">
    <location>
        <begin position="103"/>
        <end position="195"/>
    </location>
</feature>
<dbReference type="GO" id="GO:0008897">
    <property type="term" value="F:holo-[acyl-carrier-protein] synthase activity"/>
    <property type="evidence" value="ECO:0007669"/>
    <property type="project" value="InterPro"/>
</dbReference>